<gene>
    <name evidence="1" type="ORF">TTRE_0000311001</name>
</gene>
<accession>A0A077Z822</accession>
<proteinExistence type="predicted"/>
<organism evidence="1 2">
    <name type="scientific">Trichuris trichiura</name>
    <name type="common">Whipworm</name>
    <name type="synonym">Trichocephalus trichiurus</name>
    <dbReference type="NCBI Taxonomy" id="36087"/>
    <lineage>
        <taxon>Eukaryota</taxon>
        <taxon>Metazoa</taxon>
        <taxon>Ecdysozoa</taxon>
        <taxon>Nematoda</taxon>
        <taxon>Enoplea</taxon>
        <taxon>Dorylaimia</taxon>
        <taxon>Trichinellida</taxon>
        <taxon>Trichuridae</taxon>
        <taxon>Trichuris</taxon>
    </lineage>
</organism>
<reference evidence="1" key="2">
    <citation type="submission" date="2014-03" db="EMBL/GenBank/DDBJ databases">
        <title>The whipworm genome and dual-species transcriptomics of an intimate host-pathogen interaction.</title>
        <authorList>
            <person name="Foth B.J."/>
            <person name="Tsai I.J."/>
            <person name="Reid A.J."/>
            <person name="Bancroft A.J."/>
            <person name="Nichol S."/>
            <person name="Tracey A."/>
            <person name="Holroyd N."/>
            <person name="Cotton J.A."/>
            <person name="Stanley E.J."/>
            <person name="Zarowiecki M."/>
            <person name="Liu J.Z."/>
            <person name="Huckvale T."/>
            <person name="Cooper P.J."/>
            <person name="Grencis R.K."/>
            <person name="Berriman M."/>
        </authorList>
    </citation>
    <scope>NUCLEOTIDE SEQUENCE [LARGE SCALE GENOMIC DNA]</scope>
</reference>
<name>A0A077Z822_TRITR</name>
<keyword evidence="2" id="KW-1185">Reference proteome</keyword>
<dbReference type="AlphaFoldDB" id="A0A077Z822"/>
<evidence type="ECO:0000313" key="1">
    <source>
        <dbReference type="EMBL" id="CDW54840.1"/>
    </source>
</evidence>
<protein>
    <submittedName>
        <fullName evidence="1">Uncharacterized protein</fullName>
    </submittedName>
</protein>
<reference evidence="1" key="1">
    <citation type="submission" date="2014-01" db="EMBL/GenBank/DDBJ databases">
        <authorList>
            <person name="Aslett M."/>
        </authorList>
    </citation>
    <scope>NUCLEOTIDE SEQUENCE</scope>
</reference>
<evidence type="ECO:0000313" key="2">
    <source>
        <dbReference type="Proteomes" id="UP000030665"/>
    </source>
</evidence>
<dbReference type="Proteomes" id="UP000030665">
    <property type="component" value="Unassembled WGS sequence"/>
</dbReference>
<dbReference type="OrthoDB" id="5788998at2759"/>
<sequence length="47" mass="5430">METLENAIAIHFSTSKTDPDKCPVVTRSKRRNWRLGKLFANFKTSYA</sequence>
<dbReference type="EMBL" id="HG805918">
    <property type="protein sequence ID" value="CDW54840.1"/>
    <property type="molecule type" value="Genomic_DNA"/>
</dbReference>